<keyword evidence="3" id="KW-0378">Hydrolase</keyword>
<dbReference type="SUPFAM" id="SSF56281">
    <property type="entry name" value="Metallo-hydrolase/oxidoreductase"/>
    <property type="match status" value="1"/>
</dbReference>
<organism evidence="5 6">
    <name type="scientific">Luteibacter rhizovicinus DSM 16549</name>
    <dbReference type="NCBI Taxonomy" id="1440763"/>
    <lineage>
        <taxon>Bacteria</taxon>
        <taxon>Pseudomonadati</taxon>
        <taxon>Pseudomonadota</taxon>
        <taxon>Gammaproteobacteria</taxon>
        <taxon>Lysobacterales</taxon>
        <taxon>Rhodanobacteraceae</taxon>
        <taxon>Luteibacter</taxon>
    </lineage>
</organism>
<evidence type="ECO:0000313" key="5">
    <source>
        <dbReference type="EMBL" id="APG03997.1"/>
    </source>
</evidence>
<dbReference type="KEGG" id="lrz:BJI69_08880"/>
<evidence type="ECO:0000313" key="6">
    <source>
        <dbReference type="Proteomes" id="UP000182987"/>
    </source>
</evidence>
<proteinExistence type="inferred from homology"/>
<dbReference type="STRING" id="1440763.BJI69_08880"/>
<comment type="similarity">
    <text evidence="1">Belongs to the metallo-beta-lactamase superfamily.</text>
</comment>
<dbReference type="PANTHER" id="PTHR42978:SF3">
    <property type="entry name" value="BLR3078 PROTEIN"/>
    <property type="match status" value="1"/>
</dbReference>
<dbReference type="Gene3D" id="3.60.15.10">
    <property type="entry name" value="Ribonuclease Z/Hydroxyacylglutathione hydrolase-like"/>
    <property type="match status" value="1"/>
</dbReference>
<protein>
    <submittedName>
        <fullName evidence="5">MBL fold metallo-hydrolase</fullName>
    </submittedName>
</protein>
<evidence type="ECO:0000256" key="3">
    <source>
        <dbReference type="ARBA" id="ARBA00022801"/>
    </source>
</evidence>
<dbReference type="Proteomes" id="UP000182987">
    <property type="component" value="Chromosome"/>
</dbReference>
<accession>A0A0G9H9J4</accession>
<dbReference type="CDD" id="cd07729">
    <property type="entry name" value="AHL_lactonase_MBL-fold"/>
    <property type="match status" value="1"/>
</dbReference>
<dbReference type="InterPro" id="IPR036866">
    <property type="entry name" value="RibonucZ/Hydroxyglut_hydro"/>
</dbReference>
<keyword evidence="2" id="KW-0479">Metal-binding</keyword>
<dbReference type="SMART" id="SM00849">
    <property type="entry name" value="Lactamase_B"/>
    <property type="match status" value="1"/>
</dbReference>
<dbReference type="GO" id="GO:0046872">
    <property type="term" value="F:metal ion binding"/>
    <property type="evidence" value="ECO:0007669"/>
    <property type="project" value="UniProtKB-KW"/>
</dbReference>
<keyword evidence="6" id="KW-1185">Reference proteome</keyword>
<evidence type="ECO:0000256" key="1">
    <source>
        <dbReference type="ARBA" id="ARBA00007749"/>
    </source>
</evidence>
<dbReference type="InterPro" id="IPR051013">
    <property type="entry name" value="MBL_superfamily_lactonases"/>
</dbReference>
<evidence type="ECO:0000256" key="4">
    <source>
        <dbReference type="ARBA" id="ARBA00022833"/>
    </source>
</evidence>
<evidence type="ECO:0000256" key="2">
    <source>
        <dbReference type="ARBA" id="ARBA00022723"/>
    </source>
</evidence>
<dbReference type="PANTHER" id="PTHR42978">
    <property type="entry name" value="QUORUM-QUENCHING LACTONASE YTNP-RELATED-RELATED"/>
    <property type="match status" value="1"/>
</dbReference>
<dbReference type="InterPro" id="IPR001279">
    <property type="entry name" value="Metallo-B-lactamas"/>
</dbReference>
<dbReference type="Pfam" id="PF00753">
    <property type="entry name" value="Lactamase_B"/>
    <property type="match status" value="1"/>
</dbReference>
<gene>
    <name evidence="5" type="ORF">BJI69_08880</name>
</gene>
<keyword evidence="4" id="KW-0862">Zinc</keyword>
<name>A0A0G9H9J4_9GAMM</name>
<dbReference type="EMBL" id="CP017480">
    <property type="protein sequence ID" value="APG03997.1"/>
    <property type="molecule type" value="Genomic_DNA"/>
</dbReference>
<sequence>MKLRSCVFAPVVVLAAWLGWAAASTAATTATLPDPARAGFADRLYRLDCGRSLANDESVWTPGENVGKPIEFSSTCWLIKHGGTWLIWDTGVPESALNDPKGWSTLPQLIVYHLDQSISGQLSAIGLTPDDIHYVAISHTHGDHIGNVALFPKATVLIQRVEYAWIRSPDGPNANVNQLKALARKLMGSPKHLQLLDGNTDVFGDGSVTLFPTPGHTPGSQSLLVHLKQSGFIILSGDVAHSAANLRNDVVPSLNTDKAASVTSMENVKVMMDRYHAQLFINHDKAQTDTLKILPAFYD</sequence>
<reference evidence="6" key="1">
    <citation type="submission" date="2016-09" db="EMBL/GenBank/DDBJ databases">
        <authorList>
            <person name="Lysoe E."/>
        </authorList>
    </citation>
    <scope>NUCLEOTIDE SEQUENCE [LARGE SCALE GENOMIC DNA]</scope>
    <source>
        <strain evidence="6">LJ96T</strain>
    </source>
</reference>
<dbReference type="AlphaFoldDB" id="A0A0G9H9J4"/>
<dbReference type="OrthoDB" id="5443440at2"/>
<dbReference type="GO" id="GO:0016787">
    <property type="term" value="F:hydrolase activity"/>
    <property type="evidence" value="ECO:0007669"/>
    <property type="project" value="UniProtKB-KW"/>
</dbReference>
<dbReference type="RefSeq" id="WP_046968311.1">
    <property type="nucleotide sequence ID" value="NZ_CP017480.1"/>
</dbReference>
<dbReference type="PATRIC" id="fig|1440763.5.peg.2693"/>